<reference evidence="2" key="2">
    <citation type="submission" date="2020-09" db="EMBL/GenBank/DDBJ databases">
        <authorList>
            <person name="Sun Q."/>
            <person name="Zhou Y."/>
        </authorList>
    </citation>
    <scope>NUCLEOTIDE SEQUENCE</scope>
    <source>
        <strain evidence="2">CGMCC 1.12408</strain>
    </source>
</reference>
<keyword evidence="3" id="KW-1185">Reference proteome</keyword>
<proteinExistence type="predicted"/>
<sequence length="134" mass="15856">MKEVIDITEEEIKRYFDLNKQKKEIETTMNELKKKFHDVLDNSFGKKEKGEIQRGRYKLQRQIRSSVNYDEEGTVKKLEELNLKEFIVERKVPDTDKLESALKLGLVEENDFIEQKKVRITQSIVVKETFSSEG</sequence>
<dbReference type="Proteomes" id="UP000613512">
    <property type="component" value="Unassembled WGS sequence"/>
</dbReference>
<reference evidence="2" key="1">
    <citation type="journal article" date="2014" name="Int. J. Syst. Evol. Microbiol.">
        <title>Complete genome sequence of Corynebacterium casei LMG S-19264T (=DSM 44701T), isolated from a smear-ripened cheese.</title>
        <authorList>
            <consortium name="US DOE Joint Genome Institute (JGI-PGF)"/>
            <person name="Walter F."/>
            <person name="Albersmeier A."/>
            <person name="Kalinowski J."/>
            <person name="Ruckert C."/>
        </authorList>
    </citation>
    <scope>NUCLEOTIDE SEQUENCE</scope>
    <source>
        <strain evidence="2">CGMCC 1.12408</strain>
    </source>
</reference>
<evidence type="ECO:0000256" key="1">
    <source>
        <dbReference type="SAM" id="Coils"/>
    </source>
</evidence>
<evidence type="ECO:0000313" key="3">
    <source>
        <dbReference type="Proteomes" id="UP000613512"/>
    </source>
</evidence>
<feature type="coiled-coil region" evidence="1">
    <location>
        <begin position="15"/>
        <end position="42"/>
    </location>
</feature>
<organism evidence="2 3">
    <name type="scientific">Ornithinibacillus halotolerans</name>
    <dbReference type="NCBI Taxonomy" id="1274357"/>
    <lineage>
        <taxon>Bacteria</taxon>
        <taxon>Bacillati</taxon>
        <taxon>Bacillota</taxon>
        <taxon>Bacilli</taxon>
        <taxon>Bacillales</taxon>
        <taxon>Bacillaceae</taxon>
        <taxon>Ornithinibacillus</taxon>
    </lineage>
</organism>
<dbReference type="RefSeq" id="WP_188385992.1">
    <property type="nucleotide sequence ID" value="NZ_BMEY01000025.1"/>
</dbReference>
<evidence type="ECO:0000313" key="2">
    <source>
        <dbReference type="EMBL" id="GGA89553.1"/>
    </source>
</evidence>
<comment type="caution">
    <text evidence="2">The sequence shown here is derived from an EMBL/GenBank/DDBJ whole genome shotgun (WGS) entry which is preliminary data.</text>
</comment>
<dbReference type="EMBL" id="BMEY01000025">
    <property type="protein sequence ID" value="GGA89553.1"/>
    <property type="molecule type" value="Genomic_DNA"/>
</dbReference>
<accession>A0A916S911</accession>
<name>A0A916S911_9BACI</name>
<protein>
    <submittedName>
        <fullName evidence="2">Uncharacterized protein</fullName>
    </submittedName>
</protein>
<keyword evidence="1" id="KW-0175">Coiled coil</keyword>
<dbReference type="AlphaFoldDB" id="A0A916S911"/>
<gene>
    <name evidence="2" type="ORF">GCM10008025_35210</name>
</gene>